<protein>
    <submittedName>
        <fullName evidence="2">Carbohydrate ABC transporter substrate-binding protein, CUT1 family (TC 3.A.1.1.-)</fullName>
    </submittedName>
</protein>
<evidence type="ECO:0000256" key="1">
    <source>
        <dbReference type="SAM" id="SignalP"/>
    </source>
</evidence>
<dbReference type="EMBL" id="FQZG01000020">
    <property type="protein sequence ID" value="SHI93235.1"/>
    <property type="molecule type" value="Genomic_DNA"/>
</dbReference>
<gene>
    <name evidence="2" type="ORF">SAMN02745244_01359</name>
</gene>
<dbReference type="AlphaFoldDB" id="A0A1M6F6A4"/>
<evidence type="ECO:0000313" key="3">
    <source>
        <dbReference type="Proteomes" id="UP000184512"/>
    </source>
</evidence>
<sequence length="423" mass="46935">MKQPAFLLPRLGRRSFLLGSLGVTAAAAVGCSGSVDYTKVVTVGSDQSDDAPRKAFAEMMAGFTAHETKVNTVDHETFKEGITNYLQGRPDDVFTWFAGYRARYFAEKELVSDISDVWANVEGMPESMKNASSTTDGRQIFMPMTYYPWAVFYRPSLFAERGYSEPKTFDEWMALNQQMASDGLIPMAFAAKDGWEPMGTFDMLNLRINGYDYHISLLAGNEAWDGDQVKKVFEVWAQMLPYAQEAALGRTWQEAAQSLLQKQSGTFLLGMFLQQQFAASEEAKDDLDFFIFPEIDPAIGADVVEAPIDGFMMAADPRNLQGSRDLMLYLSTPEAADIIVAADPSRIAASSLADQSNYSALQKKAVKVIEEAKNISQFLDRDSRPDFASTVIGPALQAFIRDPGNIDSILDTVEKQKHFLFTS</sequence>
<dbReference type="PANTHER" id="PTHR43649">
    <property type="entry name" value="ARABINOSE-BINDING PROTEIN-RELATED"/>
    <property type="match status" value="1"/>
</dbReference>
<dbReference type="InterPro" id="IPR050490">
    <property type="entry name" value="Bact_solute-bd_prot1"/>
</dbReference>
<organism evidence="2 3">
    <name type="scientific">Tessaracoccus bendigoensis DSM 12906</name>
    <dbReference type="NCBI Taxonomy" id="1123357"/>
    <lineage>
        <taxon>Bacteria</taxon>
        <taxon>Bacillati</taxon>
        <taxon>Actinomycetota</taxon>
        <taxon>Actinomycetes</taxon>
        <taxon>Propionibacteriales</taxon>
        <taxon>Propionibacteriaceae</taxon>
        <taxon>Tessaracoccus</taxon>
    </lineage>
</organism>
<feature type="chain" id="PRO_5039693214" evidence="1">
    <location>
        <begin position="26"/>
        <end position="423"/>
    </location>
</feature>
<keyword evidence="3" id="KW-1185">Reference proteome</keyword>
<keyword evidence="1" id="KW-0732">Signal</keyword>
<proteinExistence type="predicted"/>
<dbReference type="Pfam" id="PF01547">
    <property type="entry name" value="SBP_bac_1"/>
    <property type="match status" value="1"/>
</dbReference>
<dbReference type="InterPro" id="IPR006059">
    <property type="entry name" value="SBP"/>
</dbReference>
<feature type="signal peptide" evidence="1">
    <location>
        <begin position="1"/>
        <end position="25"/>
    </location>
</feature>
<dbReference type="SUPFAM" id="SSF53850">
    <property type="entry name" value="Periplasmic binding protein-like II"/>
    <property type="match status" value="1"/>
</dbReference>
<dbReference type="STRING" id="1123357.SAMN02745244_01359"/>
<evidence type="ECO:0000313" key="2">
    <source>
        <dbReference type="EMBL" id="SHI93235.1"/>
    </source>
</evidence>
<reference evidence="2 3" key="1">
    <citation type="submission" date="2016-11" db="EMBL/GenBank/DDBJ databases">
        <authorList>
            <person name="Jaros S."/>
            <person name="Januszkiewicz K."/>
            <person name="Wedrychowicz H."/>
        </authorList>
    </citation>
    <scope>NUCLEOTIDE SEQUENCE [LARGE SCALE GENOMIC DNA]</scope>
    <source>
        <strain evidence="2 3">DSM 12906</strain>
    </source>
</reference>
<dbReference type="Gene3D" id="3.40.190.10">
    <property type="entry name" value="Periplasmic binding protein-like II"/>
    <property type="match status" value="2"/>
</dbReference>
<dbReference type="OrthoDB" id="8663148at2"/>
<accession>A0A1M6F6A4</accession>
<dbReference type="RefSeq" id="WP_073186785.1">
    <property type="nucleotide sequence ID" value="NZ_FQZG01000020.1"/>
</dbReference>
<dbReference type="Proteomes" id="UP000184512">
    <property type="component" value="Unassembled WGS sequence"/>
</dbReference>
<dbReference type="PROSITE" id="PS51257">
    <property type="entry name" value="PROKAR_LIPOPROTEIN"/>
    <property type="match status" value="1"/>
</dbReference>
<name>A0A1M6F6A4_9ACTN</name>